<dbReference type="Proteomes" id="UP000521872">
    <property type="component" value="Unassembled WGS sequence"/>
</dbReference>
<feature type="compositionally biased region" description="Low complexity" evidence="1">
    <location>
        <begin position="367"/>
        <end position="386"/>
    </location>
</feature>
<name>A0A8H4VTK9_9AGAR</name>
<dbReference type="EMBL" id="JAACJL010000002">
    <property type="protein sequence ID" value="KAF4622271.1"/>
    <property type="molecule type" value="Genomic_DNA"/>
</dbReference>
<feature type="region of interest" description="Disordered" evidence="1">
    <location>
        <begin position="331"/>
        <end position="386"/>
    </location>
</feature>
<keyword evidence="3" id="KW-1185">Reference proteome</keyword>
<feature type="region of interest" description="Disordered" evidence="1">
    <location>
        <begin position="551"/>
        <end position="626"/>
    </location>
</feature>
<feature type="compositionally biased region" description="Low complexity" evidence="1">
    <location>
        <begin position="571"/>
        <end position="582"/>
    </location>
</feature>
<evidence type="ECO:0000256" key="1">
    <source>
        <dbReference type="SAM" id="MobiDB-lite"/>
    </source>
</evidence>
<organism evidence="2 3">
    <name type="scientific">Agrocybe pediades</name>
    <dbReference type="NCBI Taxonomy" id="84607"/>
    <lineage>
        <taxon>Eukaryota</taxon>
        <taxon>Fungi</taxon>
        <taxon>Dikarya</taxon>
        <taxon>Basidiomycota</taxon>
        <taxon>Agaricomycotina</taxon>
        <taxon>Agaricomycetes</taxon>
        <taxon>Agaricomycetidae</taxon>
        <taxon>Agaricales</taxon>
        <taxon>Agaricineae</taxon>
        <taxon>Strophariaceae</taxon>
        <taxon>Agrocybe</taxon>
    </lineage>
</organism>
<evidence type="ECO:0000313" key="2">
    <source>
        <dbReference type="EMBL" id="KAF4622271.1"/>
    </source>
</evidence>
<evidence type="ECO:0000313" key="3">
    <source>
        <dbReference type="Proteomes" id="UP000521872"/>
    </source>
</evidence>
<dbReference type="AlphaFoldDB" id="A0A8H4VTK9"/>
<proteinExistence type="predicted"/>
<comment type="caution">
    <text evidence="2">The sequence shown here is derived from an EMBL/GenBank/DDBJ whole genome shotgun (WGS) entry which is preliminary data.</text>
</comment>
<reference evidence="2 3" key="1">
    <citation type="submission" date="2019-12" db="EMBL/GenBank/DDBJ databases">
        <authorList>
            <person name="Floudas D."/>
            <person name="Bentzer J."/>
            <person name="Ahren D."/>
            <person name="Johansson T."/>
            <person name="Persson P."/>
            <person name="Tunlid A."/>
        </authorList>
    </citation>
    <scope>NUCLEOTIDE SEQUENCE [LARGE SCALE GENOMIC DNA]</scope>
    <source>
        <strain evidence="2 3">CBS 102.39</strain>
    </source>
</reference>
<feature type="compositionally biased region" description="Basic residues" evidence="1">
    <location>
        <begin position="343"/>
        <end position="354"/>
    </location>
</feature>
<sequence length="658" mass="71288">MHPSHPLPYAAASHLPMATMFLVESSVEMSYAWPEFRDTYLPRLVNSLLQARSYPAATVSVLDCQPSTEPRSYPTFHDAFHDLTFSNFSSHGKITTSRISACIDSLEASKYQNQVSAAHLIIVAATPPFDDSNVTAFAGDNFQSWVPLAQRLSSGGIYCHIVVKPSPDMAPLTWLFEETLRLQGNTEALPYSPTEPLSVAMRISARPNYELRNDTRTIAAHPIARMNIPRRNSYPLDNFYPESFDDTAGASANVEGEQPTLVTQLQQVHGLTKKKVYGAKPVRPPFFSERAGQKFHHAPPLTMPGAVMEQVPSPTAGGRAITQSRSERMMRLSQASPTDHPAARRQHGWPRRGSRLSTPEADGQARVTVPSVPSPGSSSYMSASPVTPVTSIEEVYQHTMRPPCAPSVGPPGMSPGMLAYQTGGLPEGNWDQAMYAPQLAGSYNPSLQTYFPPVNPLIYADSGHIVNQSELFSPPPPSMTHAPNAPLANTVSFQSVTEAPLAPTSQADTSIVEQATTAATGTSSSEDDDERFTFDKTFVAATEELFETEVLPNYPNFPGQSSGLLTDDRTQPAAQSLQSPQAGGLYATREKHTPPQPMPRASRPGGRMNPPSTHFQSAHHHHQTSASGMINNAPYSYSYAGVPAPNSTYASSLTGWAG</sequence>
<gene>
    <name evidence="2" type="ORF">D9613_009226</name>
</gene>
<accession>A0A8H4VTK9</accession>
<protein>
    <submittedName>
        <fullName evidence="2">Uncharacterized protein</fullName>
    </submittedName>
</protein>